<evidence type="ECO:0000313" key="2">
    <source>
        <dbReference type="Proteomes" id="UP001392437"/>
    </source>
</evidence>
<name>A0AAW0R4D3_9PEZI</name>
<gene>
    <name evidence="1" type="ORF">PG999_003689</name>
</gene>
<evidence type="ECO:0000313" key="1">
    <source>
        <dbReference type="EMBL" id="KAK8123771.1"/>
    </source>
</evidence>
<protein>
    <submittedName>
        <fullName evidence="1">Uncharacterized protein</fullName>
    </submittedName>
</protein>
<proteinExistence type="predicted"/>
<organism evidence="1 2">
    <name type="scientific">Apiospora kogelbergensis</name>
    <dbReference type="NCBI Taxonomy" id="1337665"/>
    <lineage>
        <taxon>Eukaryota</taxon>
        <taxon>Fungi</taxon>
        <taxon>Dikarya</taxon>
        <taxon>Ascomycota</taxon>
        <taxon>Pezizomycotina</taxon>
        <taxon>Sordariomycetes</taxon>
        <taxon>Xylariomycetidae</taxon>
        <taxon>Amphisphaeriales</taxon>
        <taxon>Apiosporaceae</taxon>
        <taxon>Apiospora</taxon>
    </lineage>
</organism>
<dbReference type="Proteomes" id="UP001392437">
    <property type="component" value="Unassembled WGS sequence"/>
</dbReference>
<accession>A0AAW0R4D3</accession>
<dbReference type="AlphaFoldDB" id="A0AAW0R4D3"/>
<sequence>MGAVCTRQYWLRSYMRPPRSAVAEKPYALAEKPYALAEKPYALAEKLYTLAEKRYVLAEKHARQEVRSLRLNSGAHAFPDVGFEIVEIGSKSGAEVDV</sequence>
<dbReference type="EMBL" id="JAQQWP010000003">
    <property type="protein sequence ID" value="KAK8123771.1"/>
    <property type="molecule type" value="Genomic_DNA"/>
</dbReference>
<comment type="caution">
    <text evidence="1">The sequence shown here is derived from an EMBL/GenBank/DDBJ whole genome shotgun (WGS) entry which is preliminary data.</text>
</comment>
<keyword evidence="2" id="KW-1185">Reference proteome</keyword>
<reference evidence="1 2" key="1">
    <citation type="submission" date="2023-01" db="EMBL/GenBank/DDBJ databases">
        <title>Analysis of 21 Apiospora genomes using comparative genomics revels a genus with tremendous synthesis potential of carbohydrate active enzymes and secondary metabolites.</title>
        <authorList>
            <person name="Sorensen T."/>
        </authorList>
    </citation>
    <scope>NUCLEOTIDE SEQUENCE [LARGE SCALE GENOMIC DNA]</scope>
    <source>
        <strain evidence="1 2">CBS 117206</strain>
    </source>
</reference>